<dbReference type="Proteomes" id="UP001204142">
    <property type="component" value="Unassembled WGS sequence"/>
</dbReference>
<dbReference type="SUPFAM" id="SSF47413">
    <property type="entry name" value="lambda repressor-like DNA-binding domains"/>
    <property type="match status" value="1"/>
</dbReference>
<gene>
    <name evidence="2" type="ORF">NQT62_13260</name>
</gene>
<accession>A0ABT1WJ27</accession>
<dbReference type="Pfam" id="PF13560">
    <property type="entry name" value="HTH_31"/>
    <property type="match status" value="1"/>
</dbReference>
<evidence type="ECO:0000313" key="2">
    <source>
        <dbReference type="EMBL" id="MCQ8897404.1"/>
    </source>
</evidence>
<proteinExistence type="predicted"/>
<feature type="domain" description="HTH cro/C1-type" evidence="1">
    <location>
        <begin position="23"/>
        <end position="76"/>
    </location>
</feature>
<dbReference type="RefSeq" id="WP_256765210.1">
    <property type="nucleotide sequence ID" value="NZ_JANIGO010000005.1"/>
</dbReference>
<dbReference type="EMBL" id="JANIGO010000005">
    <property type="protein sequence ID" value="MCQ8897404.1"/>
    <property type="molecule type" value="Genomic_DNA"/>
</dbReference>
<dbReference type="Gene3D" id="1.10.260.40">
    <property type="entry name" value="lambda repressor-like DNA-binding domains"/>
    <property type="match status" value="1"/>
</dbReference>
<dbReference type="PROSITE" id="PS50943">
    <property type="entry name" value="HTH_CROC1"/>
    <property type="match status" value="1"/>
</dbReference>
<dbReference type="InterPro" id="IPR010982">
    <property type="entry name" value="Lambda_DNA-bd_dom_sf"/>
</dbReference>
<keyword evidence="3" id="KW-1185">Reference proteome</keyword>
<evidence type="ECO:0000259" key="1">
    <source>
        <dbReference type="PROSITE" id="PS50943"/>
    </source>
</evidence>
<reference evidence="2 3" key="1">
    <citation type="submission" date="2022-07" db="EMBL/GenBank/DDBJ databases">
        <authorList>
            <person name="Xamxidin M."/>
            <person name="Wu M."/>
        </authorList>
    </citation>
    <scope>NUCLEOTIDE SEQUENCE [LARGE SCALE GENOMIC DNA]</scope>
    <source>
        <strain evidence="2 3">NBRC 111650</strain>
    </source>
</reference>
<sequence length="157" mass="17188">MSKNIAHTFEQSAAAAQRLGAFIANRRKALKVPATQTALAAGISRVTLHRLEQGSTSITLGACLNTMAALGLLGALPPQENSHSPMLPSRVCVTQYPELQKLAWQHHDNAEISLQAAFKLYQNNWRHVQVATLGEAEIQFITLLEQAFEEALLHVQP</sequence>
<protein>
    <submittedName>
        <fullName evidence="2">XRE family transcriptional regulator</fullName>
    </submittedName>
</protein>
<comment type="caution">
    <text evidence="2">The sequence shown here is derived from an EMBL/GenBank/DDBJ whole genome shotgun (WGS) entry which is preliminary data.</text>
</comment>
<dbReference type="CDD" id="cd00093">
    <property type="entry name" value="HTH_XRE"/>
    <property type="match status" value="1"/>
</dbReference>
<name>A0ABT1WJ27_9BURK</name>
<evidence type="ECO:0000313" key="3">
    <source>
        <dbReference type="Proteomes" id="UP001204142"/>
    </source>
</evidence>
<dbReference type="InterPro" id="IPR001387">
    <property type="entry name" value="Cro/C1-type_HTH"/>
</dbReference>
<organism evidence="2 3">
    <name type="scientific">Limnobacter humi</name>
    <dbReference type="NCBI Taxonomy" id="1778671"/>
    <lineage>
        <taxon>Bacteria</taxon>
        <taxon>Pseudomonadati</taxon>
        <taxon>Pseudomonadota</taxon>
        <taxon>Betaproteobacteria</taxon>
        <taxon>Burkholderiales</taxon>
        <taxon>Burkholderiaceae</taxon>
        <taxon>Limnobacter</taxon>
    </lineage>
</organism>